<protein>
    <submittedName>
        <fullName evidence="3">Uncharacterized protein</fullName>
    </submittedName>
</protein>
<sequence>MASTDTDPRSPASSAAATSESAPRRRRFALPTPPLWLVGLAEAVQILIVTTLMVGLPVLAMSLAGGFTQTGIAFVLSLAAQSWLVIHGIPVELVVTLDPGALGGALDVPGGGWFHLVPLGLTLIPLWLGWRAGGRIARGSYSDQLWQGLLPLVLGYGAGGAGIAWVAQAESLHVMPLVAGLCAGLLMGLAALAGCYAEARSAARMIGMDLEARIEELSQQLRWAGSYAWAVARAGLVGFIAALGLAALLLTAQLGARWMEIANVYEQLNPGLFGVLGLTLLHVGLAPNLVLWALAYSTGSGFALGSGTLVSPWGVELGAVPAVPVLAALPSAEHPYGLAVLAVPVLAGVVAGWWLMREGENHLDDWFALRISWRPLSAALSTLVLGVLTGLVAAALAVGPLWLSHISLGVGRMTDIGPHALLSAAMLGAWVSLGAVLGYGISLGAQRARRRPSRAH</sequence>
<feature type="transmembrane region" description="Helical" evidence="2">
    <location>
        <begin position="174"/>
        <end position="197"/>
    </location>
</feature>
<feature type="compositionally biased region" description="Low complexity" evidence="1">
    <location>
        <begin position="9"/>
        <end position="21"/>
    </location>
</feature>
<feature type="transmembrane region" description="Helical" evidence="2">
    <location>
        <begin position="35"/>
        <end position="59"/>
    </location>
</feature>
<dbReference type="EMBL" id="JADBED010000001">
    <property type="protein sequence ID" value="MBE1522941.1"/>
    <property type="molecule type" value="Genomic_DNA"/>
</dbReference>
<organism evidence="3 4">
    <name type="scientific">Nesterenkonia lutea</name>
    <dbReference type="NCBI Taxonomy" id="272919"/>
    <lineage>
        <taxon>Bacteria</taxon>
        <taxon>Bacillati</taxon>
        <taxon>Actinomycetota</taxon>
        <taxon>Actinomycetes</taxon>
        <taxon>Micrococcales</taxon>
        <taxon>Micrococcaceae</taxon>
        <taxon>Nesterenkonia</taxon>
    </lineage>
</organism>
<dbReference type="InterPro" id="IPR045931">
    <property type="entry name" value="DUF6350"/>
</dbReference>
<dbReference type="Proteomes" id="UP000643525">
    <property type="component" value="Unassembled WGS sequence"/>
</dbReference>
<feature type="transmembrane region" description="Helical" evidence="2">
    <location>
        <begin position="335"/>
        <end position="355"/>
    </location>
</feature>
<accession>A0ABR9JAT2</accession>
<gene>
    <name evidence="3" type="ORF">H4W27_000059</name>
</gene>
<evidence type="ECO:0000313" key="3">
    <source>
        <dbReference type="EMBL" id="MBE1522941.1"/>
    </source>
</evidence>
<feature type="transmembrane region" description="Helical" evidence="2">
    <location>
        <begin position="308"/>
        <end position="329"/>
    </location>
</feature>
<feature type="transmembrane region" description="Helical" evidence="2">
    <location>
        <begin position="149"/>
        <end position="168"/>
    </location>
</feature>
<feature type="region of interest" description="Disordered" evidence="1">
    <location>
        <begin position="1"/>
        <end position="24"/>
    </location>
</feature>
<feature type="transmembrane region" description="Helical" evidence="2">
    <location>
        <begin position="422"/>
        <end position="445"/>
    </location>
</feature>
<dbReference type="Pfam" id="PF19877">
    <property type="entry name" value="DUF6350"/>
    <property type="match status" value="1"/>
</dbReference>
<reference evidence="3 4" key="1">
    <citation type="submission" date="2020-10" db="EMBL/GenBank/DDBJ databases">
        <title>Sequencing the genomes of 1000 actinobacteria strains.</title>
        <authorList>
            <person name="Klenk H.-P."/>
        </authorList>
    </citation>
    <scope>NUCLEOTIDE SEQUENCE [LARGE SCALE GENOMIC DNA]</scope>
    <source>
        <strain evidence="3 4">DSM 15666</strain>
    </source>
</reference>
<evidence type="ECO:0000256" key="1">
    <source>
        <dbReference type="SAM" id="MobiDB-lite"/>
    </source>
</evidence>
<feature type="transmembrane region" description="Helical" evidence="2">
    <location>
        <begin position="227"/>
        <end position="252"/>
    </location>
</feature>
<feature type="transmembrane region" description="Helical" evidence="2">
    <location>
        <begin position="272"/>
        <end position="296"/>
    </location>
</feature>
<feature type="transmembrane region" description="Helical" evidence="2">
    <location>
        <begin position="71"/>
        <end position="90"/>
    </location>
</feature>
<keyword evidence="2" id="KW-0472">Membrane</keyword>
<evidence type="ECO:0000313" key="4">
    <source>
        <dbReference type="Proteomes" id="UP000643525"/>
    </source>
</evidence>
<keyword evidence="4" id="KW-1185">Reference proteome</keyword>
<comment type="caution">
    <text evidence="3">The sequence shown here is derived from an EMBL/GenBank/DDBJ whole genome shotgun (WGS) entry which is preliminary data.</text>
</comment>
<name>A0ABR9JAT2_9MICC</name>
<keyword evidence="2" id="KW-1133">Transmembrane helix</keyword>
<feature type="transmembrane region" description="Helical" evidence="2">
    <location>
        <begin position="110"/>
        <end position="128"/>
    </location>
</feature>
<keyword evidence="2" id="KW-0812">Transmembrane</keyword>
<dbReference type="RefSeq" id="WP_192594168.1">
    <property type="nucleotide sequence ID" value="NZ_BAAALJ010000005.1"/>
</dbReference>
<evidence type="ECO:0000256" key="2">
    <source>
        <dbReference type="SAM" id="Phobius"/>
    </source>
</evidence>
<feature type="transmembrane region" description="Helical" evidence="2">
    <location>
        <begin position="376"/>
        <end position="402"/>
    </location>
</feature>
<proteinExistence type="predicted"/>